<dbReference type="GeneID" id="111354511"/>
<dbReference type="InterPro" id="IPR013783">
    <property type="entry name" value="Ig-like_fold"/>
</dbReference>
<feature type="domain" description="Ig-like" evidence="2">
    <location>
        <begin position="251"/>
        <end position="333"/>
    </location>
</feature>
<evidence type="ECO:0000313" key="3">
    <source>
        <dbReference type="Proteomes" id="UP000301870"/>
    </source>
</evidence>
<feature type="domain" description="Ig-like" evidence="2">
    <location>
        <begin position="27"/>
        <end position="114"/>
    </location>
</feature>
<dbReference type="CDD" id="cd00096">
    <property type="entry name" value="Ig"/>
    <property type="match status" value="2"/>
</dbReference>
<proteinExistence type="predicted"/>
<dbReference type="SMART" id="SM00409">
    <property type="entry name" value="IG"/>
    <property type="match status" value="4"/>
</dbReference>
<sequence>MGHIIKRYTKIPITTSNSIKLPDEQRPKVVIAEGNKTSIEYNSSFKLTCKVTAYPKPKITWYNQKGVSLPSKSSMINHPTDYISYLEIAIAVNDRYMCHAVNDAGMGNARITVNVMSPLTASNTIRNVKVEYGKSKVLKCEIESKFPKKTNWYHKNEISGEKNKVIDSDDYSLSADKTELTINKMDSHLEGTYICSAYLVNNKSIRKESTVGVQMTGSAVPKVDIPKVDITKVDIPKIDKPKVDIPKIDKPKVDIDKLDYVRTVKGTTAVLKCKLTGIPKSAIAWQFGGKSGSKFEPLGETGSVLRINNVEAKHEGQYKCVAKMGIHEDEKVTTLIVQDIPKILSRRSIIYQAFEGDADLKIPCVAVGEPKPIITWKVDGRPIAVPNSKYVVEDGALVIKYPKLADTKSYACVATNAIGSETATFKTIIRQKPELLGVDPKKTNLGKSVGKTCSAKPRVKTTWFANRPNGEHAKKFKNKKETLSSLQVCEKK</sequence>
<dbReference type="Proteomes" id="UP000301870">
    <property type="component" value="Chromosome 18"/>
</dbReference>
<dbReference type="Pfam" id="PF07679">
    <property type="entry name" value="I-set"/>
    <property type="match status" value="3"/>
</dbReference>
<keyword evidence="3" id="KW-1185">Reference proteome</keyword>
<evidence type="ECO:0000259" key="2">
    <source>
        <dbReference type="PROSITE" id="PS50835"/>
    </source>
</evidence>
<gene>
    <name evidence="4" type="primary">LOC111354511</name>
</gene>
<reference evidence="4" key="1">
    <citation type="submission" date="2025-08" db="UniProtKB">
        <authorList>
            <consortium name="RefSeq"/>
        </authorList>
    </citation>
    <scope>IDENTIFICATION</scope>
    <source>
        <strain evidence="4">Ishihara</strain>
        <tissue evidence="4">Whole body</tissue>
    </source>
</reference>
<dbReference type="PROSITE" id="PS50835">
    <property type="entry name" value="IG_LIKE"/>
    <property type="match status" value="4"/>
</dbReference>
<dbReference type="SUPFAM" id="SSF48726">
    <property type="entry name" value="Immunoglobulin"/>
    <property type="match status" value="4"/>
</dbReference>
<keyword evidence="1" id="KW-0393">Immunoglobulin domain</keyword>
<dbReference type="InterPro" id="IPR036179">
    <property type="entry name" value="Ig-like_dom_sf"/>
</dbReference>
<dbReference type="InterPro" id="IPR003599">
    <property type="entry name" value="Ig_sub"/>
</dbReference>
<organism evidence="3 4">
    <name type="scientific">Spodoptera litura</name>
    <name type="common">Asian cotton leafworm</name>
    <dbReference type="NCBI Taxonomy" id="69820"/>
    <lineage>
        <taxon>Eukaryota</taxon>
        <taxon>Metazoa</taxon>
        <taxon>Ecdysozoa</taxon>
        <taxon>Arthropoda</taxon>
        <taxon>Hexapoda</taxon>
        <taxon>Insecta</taxon>
        <taxon>Pterygota</taxon>
        <taxon>Neoptera</taxon>
        <taxon>Endopterygota</taxon>
        <taxon>Lepidoptera</taxon>
        <taxon>Glossata</taxon>
        <taxon>Ditrysia</taxon>
        <taxon>Noctuoidea</taxon>
        <taxon>Noctuidae</taxon>
        <taxon>Amphipyrinae</taxon>
        <taxon>Spodoptera</taxon>
    </lineage>
</organism>
<dbReference type="PANTHER" id="PTHR10075">
    <property type="entry name" value="BASIGIN RELATED"/>
    <property type="match status" value="1"/>
</dbReference>
<dbReference type="PANTHER" id="PTHR10075:SF14">
    <property type="entry name" value="CELL ADHESION MOLECULE DSCAM2-RELATED"/>
    <property type="match status" value="1"/>
</dbReference>
<dbReference type="AlphaFoldDB" id="A0A9J7E7T9"/>
<dbReference type="Gene3D" id="2.60.40.10">
    <property type="entry name" value="Immunoglobulins"/>
    <property type="match status" value="4"/>
</dbReference>
<dbReference type="InterPro" id="IPR007110">
    <property type="entry name" value="Ig-like_dom"/>
</dbReference>
<dbReference type="OrthoDB" id="5985519at2759"/>
<feature type="domain" description="Ig-like" evidence="2">
    <location>
        <begin position="341"/>
        <end position="429"/>
    </location>
</feature>
<name>A0A9J7E7T9_SPOLT</name>
<dbReference type="Pfam" id="PF13927">
    <property type="entry name" value="Ig_3"/>
    <property type="match status" value="1"/>
</dbReference>
<dbReference type="RefSeq" id="XP_022823776.1">
    <property type="nucleotide sequence ID" value="XM_022968008.1"/>
</dbReference>
<protein>
    <submittedName>
        <fullName evidence="4">Roundabout homolog 1-like</fullName>
    </submittedName>
</protein>
<dbReference type="InterPro" id="IPR013098">
    <property type="entry name" value="Ig_I-set"/>
</dbReference>
<feature type="domain" description="Ig-like" evidence="2">
    <location>
        <begin position="118"/>
        <end position="212"/>
    </location>
</feature>
<evidence type="ECO:0000313" key="4">
    <source>
        <dbReference type="RefSeq" id="XP_022823776.1"/>
    </source>
</evidence>
<dbReference type="SMART" id="SM00408">
    <property type="entry name" value="IGc2"/>
    <property type="match status" value="3"/>
</dbReference>
<dbReference type="GO" id="GO:0048468">
    <property type="term" value="P:cell development"/>
    <property type="evidence" value="ECO:0007669"/>
    <property type="project" value="UniProtKB-ARBA"/>
</dbReference>
<dbReference type="KEGG" id="sliu:111354511"/>
<dbReference type="InterPro" id="IPR003598">
    <property type="entry name" value="Ig_sub2"/>
</dbReference>
<accession>A0A9J7E7T9</accession>
<evidence type="ECO:0000256" key="1">
    <source>
        <dbReference type="ARBA" id="ARBA00023319"/>
    </source>
</evidence>